<comment type="caution">
    <text evidence="3">The sequence shown here is derived from an EMBL/GenBank/DDBJ whole genome shotgun (WGS) entry which is preliminary data.</text>
</comment>
<dbReference type="PIRSF" id="PIRSF018266">
    <property type="entry name" value="FecR"/>
    <property type="match status" value="1"/>
</dbReference>
<dbReference type="PATRIC" id="fig|869719.3.peg.2993"/>
<dbReference type="EMBL" id="LDTB01000068">
    <property type="protein sequence ID" value="KTT69456.1"/>
    <property type="molecule type" value="Genomic_DNA"/>
</dbReference>
<evidence type="ECO:0000256" key="1">
    <source>
        <dbReference type="SAM" id="Phobius"/>
    </source>
</evidence>
<sequence>MTGRQVDEQALEWAIRAADPLFDDWDGLTGWLEADPGNHDRYDDALAAMAEARDHVAAMPVQTAPVAANDERPVRHGFWRWGGSAVAAMLVAVVGVSVWSERSQPYAVETAPGEQRTLQLADGSEVVLAGGSRVTLDRADTRVASVERGEMLFRVRHDAAHPFRVTAGNTQMVDLGTVFDVTRDPGRVRIAVAEGAVMVDPDGAKLRLDPGQAVVASGGELRRQSATDVGGWREGRLTFDNAPLSDVARDLTRELGRTVRADPALADRPFSGTIDIRSLRNDPARLGRLLGVTVRIDGEAWVLGDDR</sequence>
<dbReference type="Gene3D" id="3.55.50.30">
    <property type="match status" value="1"/>
</dbReference>
<organism evidence="3 4">
    <name type="scientific">Sphingomonas endophytica</name>
    <dbReference type="NCBI Taxonomy" id="869719"/>
    <lineage>
        <taxon>Bacteria</taxon>
        <taxon>Pseudomonadati</taxon>
        <taxon>Pseudomonadota</taxon>
        <taxon>Alphaproteobacteria</taxon>
        <taxon>Sphingomonadales</taxon>
        <taxon>Sphingomonadaceae</taxon>
        <taxon>Sphingomonas</taxon>
    </lineage>
</organism>
<feature type="domain" description="FecR protein" evidence="2">
    <location>
        <begin position="108"/>
        <end position="197"/>
    </location>
</feature>
<dbReference type="PANTHER" id="PTHR30273">
    <property type="entry name" value="PERIPLASMIC SIGNAL SENSOR AND SIGMA FACTOR ACTIVATOR FECR-RELATED"/>
    <property type="match status" value="1"/>
</dbReference>
<reference evidence="3 4" key="1">
    <citation type="journal article" date="2016" name="Front. Microbiol.">
        <title>Genomic Resource of Rice Seed Associated Bacteria.</title>
        <authorList>
            <person name="Midha S."/>
            <person name="Bansal K."/>
            <person name="Sharma S."/>
            <person name="Kumar N."/>
            <person name="Patil P.P."/>
            <person name="Chaudhry V."/>
            <person name="Patil P.B."/>
        </authorList>
    </citation>
    <scope>NUCLEOTIDE SEQUENCE [LARGE SCALE GENOMIC DNA]</scope>
    <source>
        <strain evidence="3 4">NS334</strain>
    </source>
</reference>
<dbReference type="InterPro" id="IPR006860">
    <property type="entry name" value="FecR"/>
</dbReference>
<dbReference type="Proteomes" id="UP000074310">
    <property type="component" value="Unassembled WGS sequence"/>
</dbReference>
<dbReference type="PANTHER" id="PTHR30273:SF2">
    <property type="entry name" value="PROTEIN FECR"/>
    <property type="match status" value="1"/>
</dbReference>
<dbReference type="Pfam" id="PF04773">
    <property type="entry name" value="FecR"/>
    <property type="match status" value="1"/>
</dbReference>
<feature type="transmembrane region" description="Helical" evidence="1">
    <location>
        <begin position="78"/>
        <end position="99"/>
    </location>
</feature>
<dbReference type="InterPro" id="IPR012373">
    <property type="entry name" value="Ferrdict_sens_TM"/>
</dbReference>
<accession>A0A147HX21</accession>
<keyword evidence="1" id="KW-1133">Transmembrane helix</keyword>
<evidence type="ECO:0000313" key="3">
    <source>
        <dbReference type="EMBL" id="KTT69456.1"/>
    </source>
</evidence>
<evidence type="ECO:0000313" key="4">
    <source>
        <dbReference type="Proteomes" id="UP000074310"/>
    </source>
</evidence>
<dbReference type="GO" id="GO:0016989">
    <property type="term" value="F:sigma factor antagonist activity"/>
    <property type="evidence" value="ECO:0007669"/>
    <property type="project" value="TreeGrafter"/>
</dbReference>
<gene>
    <name evidence="3" type="ORF">NS334_14550</name>
</gene>
<dbReference type="Gene3D" id="2.60.120.1440">
    <property type="match status" value="1"/>
</dbReference>
<name>A0A147HX21_9SPHN</name>
<proteinExistence type="predicted"/>
<keyword evidence="4" id="KW-1185">Reference proteome</keyword>
<dbReference type="AlphaFoldDB" id="A0A147HX21"/>
<protein>
    <recommendedName>
        <fullName evidence="2">FecR protein domain-containing protein</fullName>
    </recommendedName>
</protein>
<evidence type="ECO:0000259" key="2">
    <source>
        <dbReference type="Pfam" id="PF04773"/>
    </source>
</evidence>
<dbReference type="RefSeq" id="WP_058756678.1">
    <property type="nucleotide sequence ID" value="NZ_LDTB01000068.1"/>
</dbReference>
<dbReference type="OrthoDB" id="7346218at2"/>
<keyword evidence="1" id="KW-0472">Membrane</keyword>
<keyword evidence="1" id="KW-0812">Transmembrane</keyword>